<dbReference type="AlphaFoldDB" id="A0A8D8BGN8"/>
<reference evidence="1" key="1">
    <citation type="submission" date="2021-05" db="EMBL/GenBank/DDBJ databases">
        <authorList>
            <person name="Alioto T."/>
            <person name="Alioto T."/>
            <person name="Gomez Garrido J."/>
        </authorList>
    </citation>
    <scope>NUCLEOTIDE SEQUENCE</scope>
</reference>
<accession>A0A8D8BGN8</accession>
<dbReference type="EMBL" id="HBUE01075612">
    <property type="protein sequence ID" value="CAG6474863.1"/>
    <property type="molecule type" value="Transcribed_RNA"/>
</dbReference>
<name>A0A8D8BGN8_CULPI</name>
<evidence type="ECO:0000313" key="1">
    <source>
        <dbReference type="EMBL" id="CAG6474863.1"/>
    </source>
</evidence>
<sequence>MTRLKCRRVCTHARLFQHRFAGRQACSRHFKPVADQCQQSVSVGQYFGDFRVLGASNLVYLNCCRRRCTPSTPSLKTGLQDFVTVCNAQFEPGSRGRKSALTSKKCQSFGKISLQRFSSPKKK</sequence>
<proteinExistence type="predicted"/>
<protein>
    <submittedName>
        <fullName evidence="1">(northern house mosquito) hypothetical protein</fullName>
    </submittedName>
</protein>
<organism evidence="1">
    <name type="scientific">Culex pipiens</name>
    <name type="common">House mosquito</name>
    <dbReference type="NCBI Taxonomy" id="7175"/>
    <lineage>
        <taxon>Eukaryota</taxon>
        <taxon>Metazoa</taxon>
        <taxon>Ecdysozoa</taxon>
        <taxon>Arthropoda</taxon>
        <taxon>Hexapoda</taxon>
        <taxon>Insecta</taxon>
        <taxon>Pterygota</taxon>
        <taxon>Neoptera</taxon>
        <taxon>Endopterygota</taxon>
        <taxon>Diptera</taxon>
        <taxon>Nematocera</taxon>
        <taxon>Culicoidea</taxon>
        <taxon>Culicidae</taxon>
        <taxon>Culicinae</taxon>
        <taxon>Culicini</taxon>
        <taxon>Culex</taxon>
        <taxon>Culex</taxon>
    </lineage>
</organism>